<organism evidence="7 8">
    <name type="scientific">Streptomyces wedmorensis</name>
    <dbReference type="NCBI Taxonomy" id="43759"/>
    <lineage>
        <taxon>Bacteria</taxon>
        <taxon>Bacillati</taxon>
        <taxon>Actinomycetota</taxon>
        <taxon>Actinomycetes</taxon>
        <taxon>Kitasatosporales</taxon>
        <taxon>Streptomycetaceae</taxon>
        <taxon>Streptomyces</taxon>
    </lineage>
</organism>
<dbReference type="SUPFAM" id="SSF52172">
    <property type="entry name" value="CheY-like"/>
    <property type="match status" value="1"/>
</dbReference>
<dbReference type="PROSITE" id="PS50110">
    <property type="entry name" value="RESPONSE_REGULATORY"/>
    <property type="match status" value="1"/>
</dbReference>
<dbReference type="InterPro" id="IPR001789">
    <property type="entry name" value="Sig_transdc_resp-reg_receiver"/>
</dbReference>
<evidence type="ECO:0000256" key="4">
    <source>
        <dbReference type="PROSITE-ProRule" id="PRU00169"/>
    </source>
</evidence>
<reference evidence="7 8" key="1">
    <citation type="submission" date="2024-09" db="EMBL/GenBank/DDBJ databases">
        <title>The Natural Products Discovery Center: Release of the First 8490 Sequenced Strains for Exploring Actinobacteria Biosynthetic Diversity.</title>
        <authorList>
            <person name="Kalkreuter E."/>
            <person name="Kautsar S.A."/>
            <person name="Yang D."/>
            <person name="Bader C.D."/>
            <person name="Teijaro C.N."/>
            <person name="Fluegel L."/>
            <person name="Davis C.M."/>
            <person name="Simpson J.R."/>
            <person name="Lauterbach L."/>
            <person name="Steele A.D."/>
            <person name="Gui C."/>
            <person name="Meng S."/>
            <person name="Li G."/>
            <person name="Viehrig K."/>
            <person name="Ye F."/>
            <person name="Su P."/>
            <person name="Kiefer A.F."/>
            <person name="Nichols A."/>
            <person name="Cepeda A.J."/>
            <person name="Yan W."/>
            <person name="Fan B."/>
            <person name="Jiang Y."/>
            <person name="Adhikari A."/>
            <person name="Zheng C.-J."/>
            <person name="Schuster L."/>
            <person name="Cowan T.M."/>
            <person name="Smanski M.J."/>
            <person name="Chevrette M.G."/>
            <person name="De Carvalho L.P.S."/>
            <person name="Shen B."/>
        </authorList>
    </citation>
    <scope>NUCLEOTIDE SEQUENCE [LARGE SCALE GENOMIC DNA]</scope>
    <source>
        <strain evidence="7 8">NPDC056472</strain>
    </source>
</reference>
<keyword evidence="3" id="KW-0804">Transcription</keyword>
<comment type="caution">
    <text evidence="7">The sequence shown here is derived from an EMBL/GenBank/DDBJ whole genome shotgun (WGS) entry which is preliminary data.</text>
</comment>
<dbReference type="SMART" id="SM00421">
    <property type="entry name" value="HTH_LUXR"/>
    <property type="match status" value="1"/>
</dbReference>
<dbReference type="EMBL" id="JBHTRV010000011">
    <property type="protein sequence ID" value="MFE5981362.1"/>
    <property type="molecule type" value="Genomic_DNA"/>
</dbReference>
<dbReference type="PANTHER" id="PTHR43214:SF24">
    <property type="entry name" value="TRANSCRIPTIONAL REGULATORY PROTEIN NARL-RELATED"/>
    <property type="match status" value="1"/>
</dbReference>
<dbReference type="Gene3D" id="3.40.50.2300">
    <property type="match status" value="1"/>
</dbReference>
<dbReference type="CDD" id="cd06170">
    <property type="entry name" value="LuxR_C_like"/>
    <property type="match status" value="1"/>
</dbReference>
<keyword evidence="1" id="KW-0805">Transcription regulation</keyword>
<dbReference type="Pfam" id="PF00196">
    <property type="entry name" value="GerE"/>
    <property type="match status" value="1"/>
</dbReference>
<accession>A0ABW6IUQ0</accession>
<feature type="domain" description="HTH luxR-type" evidence="5">
    <location>
        <begin position="160"/>
        <end position="225"/>
    </location>
</feature>
<evidence type="ECO:0000259" key="6">
    <source>
        <dbReference type="PROSITE" id="PS50110"/>
    </source>
</evidence>
<dbReference type="PROSITE" id="PS50043">
    <property type="entry name" value="HTH_LUXR_2"/>
    <property type="match status" value="1"/>
</dbReference>
<dbReference type="InterPro" id="IPR016032">
    <property type="entry name" value="Sig_transdc_resp-reg_C-effctor"/>
</dbReference>
<gene>
    <name evidence="7" type="ORF">ACFQ63_16825</name>
</gene>
<evidence type="ECO:0000256" key="2">
    <source>
        <dbReference type="ARBA" id="ARBA00023125"/>
    </source>
</evidence>
<name>A0ABW6IUQ0_STRWE</name>
<evidence type="ECO:0000313" key="7">
    <source>
        <dbReference type="EMBL" id="MFE5981362.1"/>
    </source>
</evidence>
<keyword evidence="8" id="KW-1185">Reference proteome</keyword>
<evidence type="ECO:0000256" key="1">
    <source>
        <dbReference type="ARBA" id="ARBA00023015"/>
    </source>
</evidence>
<keyword evidence="2" id="KW-0238">DNA-binding</keyword>
<evidence type="ECO:0000259" key="5">
    <source>
        <dbReference type="PROSITE" id="PS50043"/>
    </source>
</evidence>
<evidence type="ECO:0000313" key="8">
    <source>
        <dbReference type="Proteomes" id="UP001600424"/>
    </source>
</evidence>
<dbReference type="InterPro" id="IPR039420">
    <property type="entry name" value="WalR-like"/>
</dbReference>
<dbReference type="PANTHER" id="PTHR43214">
    <property type="entry name" value="TWO-COMPONENT RESPONSE REGULATOR"/>
    <property type="match status" value="1"/>
</dbReference>
<evidence type="ECO:0000256" key="3">
    <source>
        <dbReference type="ARBA" id="ARBA00023163"/>
    </source>
</evidence>
<comment type="caution">
    <text evidence="4">Lacks conserved residue(s) required for the propagation of feature annotation.</text>
</comment>
<sequence>MTLERDLFGAEHAEDDTARVLVADHDPISRHVLTRVLGASPHLDVVGGVNNQQPLRQWPLDRVDVAVLAVAPREDATGLIRQLDLRRVRVLVVGTGWTQRRLDAFFAAGATGCLVKNINVAKLATAVRAVASGHTVLSPELRTLHARPTGTAPAPSTAGSKDLLHTLTSREQEVLRNLTEGMSTAETAVRLRVSPATVKSHISHALTKLGARNRLEAVLLFQRSYTTEGETLPVTPARPVEVA</sequence>
<dbReference type="RefSeq" id="WP_386253938.1">
    <property type="nucleotide sequence ID" value="NZ_JBHTRV010000011.1"/>
</dbReference>
<protein>
    <submittedName>
        <fullName evidence="7">LuxR C-terminal-related transcriptional regulator</fullName>
    </submittedName>
</protein>
<dbReference type="InterPro" id="IPR000792">
    <property type="entry name" value="Tscrpt_reg_LuxR_C"/>
</dbReference>
<dbReference type="Proteomes" id="UP001600424">
    <property type="component" value="Unassembled WGS sequence"/>
</dbReference>
<feature type="domain" description="Response regulatory" evidence="6">
    <location>
        <begin position="19"/>
        <end position="131"/>
    </location>
</feature>
<proteinExistence type="predicted"/>
<dbReference type="PRINTS" id="PR00038">
    <property type="entry name" value="HTHLUXR"/>
</dbReference>
<dbReference type="SUPFAM" id="SSF46894">
    <property type="entry name" value="C-terminal effector domain of the bipartite response regulators"/>
    <property type="match status" value="1"/>
</dbReference>
<dbReference type="InterPro" id="IPR011006">
    <property type="entry name" value="CheY-like_superfamily"/>
</dbReference>